<evidence type="ECO:0000256" key="3">
    <source>
        <dbReference type="ARBA" id="ARBA00009734"/>
    </source>
</evidence>
<accession>A0A3N4JZJ9</accession>
<proteinExistence type="inferred from homology"/>
<sequence>MFRFHKTLDVLTLFHAPASAASKRILETLRASSTAHKKSFELDVVEAPTVPTPTQLTSILEFIGRNRVGEVVPGARSEGDAVKLLSEMGGGGGEGGMVRPLLVDWNNGRAVVGADEGAVLRLLETLPGGK</sequence>
<dbReference type="Gene3D" id="3.40.30.10">
    <property type="entry name" value="Glutaredoxin"/>
    <property type="match status" value="1"/>
</dbReference>
<comment type="subcellular location">
    <subcellularLocation>
        <location evidence="2">Mitochondrion</location>
    </subcellularLocation>
</comment>
<evidence type="ECO:0000256" key="4">
    <source>
        <dbReference type="ARBA" id="ARBA00022946"/>
    </source>
</evidence>
<keyword evidence="8" id="KW-1185">Reference proteome</keyword>
<dbReference type="PANTHER" id="PTHR28071:SF1">
    <property type="entry name" value="REDOX PROTEIN FMP46, MITOCHONDRIAL-RELATED"/>
    <property type="match status" value="1"/>
</dbReference>
<protein>
    <recommendedName>
        <fullName evidence="9">Thioredoxin-like protein</fullName>
    </recommendedName>
</protein>
<evidence type="ECO:0000256" key="5">
    <source>
        <dbReference type="ARBA" id="ARBA00023002"/>
    </source>
</evidence>
<dbReference type="PANTHER" id="PTHR28071">
    <property type="entry name" value="REDOX PROTEIN FMP46, MITOCHONDRIAL-RELATED"/>
    <property type="match status" value="1"/>
</dbReference>
<evidence type="ECO:0000256" key="6">
    <source>
        <dbReference type="ARBA" id="ARBA00023128"/>
    </source>
</evidence>
<dbReference type="Pfam" id="PF07955">
    <property type="entry name" value="DUF1687"/>
    <property type="match status" value="1"/>
</dbReference>
<dbReference type="OrthoDB" id="59229at2759"/>
<comment type="similarity">
    <text evidence="3">Belongs to the FMP46 family.</text>
</comment>
<reference evidence="7 8" key="1">
    <citation type="journal article" date="2018" name="Nat. Ecol. Evol.">
        <title>Pezizomycetes genomes reveal the molecular basis of ectomycorrhizal truffle lifestyle.</title>
        <authorList>
            <person name="Murat C."/>
            <person name="Payen T."/>
            <person name="Noel B."/>
            <person name="Kuo A."/>
            <person name="Morin E."/>
            <person name="Chen J."/>
            <person name="Kohler A."/>
            <person name="Krizsan K."/>
            <person name="Balestrini R."/>
            <person name="Da Silva C."/>
            <person name="Montanini B."/>
            <person name="Hainaut M."/>
            <person name="Levati E."/>
            <person name="Barry K.W."/>
            <person name="Belfiori B."/>
            <person name="Cichocki N."/>
            <person name="Clum A."/>
            <person name="Dockter R.B."/>
            <person name="Fauchery L."/>
            <person name="Guy J."/>
            <person name="Iotti M."/>
            <person name="Le Tacon F."/>
            <person name="Lindquist E.A."/>
            <person name="Lipzen A."/>
            <person name="Malagnac F."/>
            <person name="Mello A."/>
            <person name="Molinier V."/>
            <person name="Miyauchi S."/>
            <person name="Poulain J."/>
            <person name="Riccioni C."/>
            <person name="Rubini A."/>
            <person name="Sitrit Y."/>
            <person name="Splivallo R."/>
            <person name="Traeger S."/>
            <person name="Wang M."/>
            <person name="Zifcakova L."/>
            <person name="Wipf D."/>
            <person name="Zambonelli A."/>
            <person name="Paolocci F."/>
            <person name="Nowrousian M."/>
            <person name="Ottonello S."/>
            <person name="Baldrian P."/>
            <person name="Spatafora J.W."/>
            <person name="Henrissat B."/>
            <person name="Nagy L.G."/>
            <person name="Aury J.M."/>
            <person name="Wincker P."/>
            <person name="Grigoriev I.V."/>
            <person name="Bonfante P."/>
            <person name="Martin F.M."/>
        </authorList>
    </citation>
    <scope>NUCLEOTIDE SEQUENCE [LARGE SCALE GENOMIC DNA]</scope>
    <source>
        <strain evidence="7 8">120613-1</strain>
    </source>
</reference>
<dbReference type="AlphaFoldDB" id="A0A3N4JZJ9"/>
<keyword evidence="6" id="KW-0496">Mitochondrion</keyword>
<keyword evidence="5" id="KW-0560">Oxidoreductase</keyword>
<dbReference type="SUPFAM" id="SSF52833">
    <property type="entry name" value="Thioredoxin-like"/>
    <property type="match status" value="1"/>
</dbReference>
<dbReference type="InterPro" id="IPR012882">
    <property type="entry name" value="Fmp46"/>
</dbReference>
<dbReference type="EMBL" id="ML120390">
    <property type="protein sequence ID" value="RPA99114.1"/>
    <property type="molecule type" value="Genomic_DNA"/>
</dbReference>
<keyword evidence="4" id="KW-0809">Transit peptide</keyword>
<dbReference type="GO" id="GO:0005739">
    <property type="term" value="C:mitochondrion"/>
    <property type="evidence" value="ECO:0007669"/>
    <property type="project" value="UniProtKB-SubCell"/>
</dbReference>
<comment type="function">
    <text evidence="1">Putative mitochondrial redox protein which could be involved in the reduction of small toxic molecules.</text>
</comment>
<dbReference type="Proteomes" id="UP000276215">
    <property type="component" value="Unassembled WGS sequence"/>
</dbReference>
<evidence type="ECO:0008006" key="9">
    <source>
        <dbReference type="Google" id="ProtNLM"/>
    </source>
</evidence>
<name>A0A3N4JZJ9_9PEZI</name>
<evidence type="ECO:0000313" key="7">
    <source>
        <dbReference type="EMBL" id="RPA99114.1"/>
    </source>
</evidence>
<evidence type="ECO:0000256" key="2">
    <source>
        <dbReference type="ARBA" id="ARBA00004173"/>
    </source>
</evidence>
<gene>
    <name evidence="7" type="ORF">L873DRAFT_1739202</name>
</gene>
<organism evidence="7 8">
    <name type="scientific">Choiromyces venosus 120613-1</name>
    <dbReference type="NCBI Taxonomy" id="1336337"/>
    <lineage>
        <taxon>Eukaryota</taxon>
        <taxon>Fungi</taxon>
        <taxon>Dikarya</taxon>
        <taxon>Ascomycota</taxon>
        <taxon>Pezizomycotina</taxon>
        <taxon>Pezizomycetes</taxon>
        <taxon>Pezizales</taxon>
        <taxon>Tuberaceae</taxon>
        <taxon>Choiromyces</taxon>
    </lineage>
</organism>
<evidence type="ECO:0000313" key="8">
    <source>
        <dbReference type="Proteomes" id="UP000276215"/>
    </source>
</evidence>
<dbReference type="GO" id="GO:0016491">
    <property type="term" value="F:oxidoreductase activity"/>
    <property type="evidence" value="ECO:0007669"/>
    <property type="project" value="UniProtKB-KW"/>
</dbReference>
<evidence type="ECO:0000256" key="1">
    <source>
        <dbReference type="ARBA" id="ARBA00002963"/>
    </source>
</evidence>
<dbReference type="InterPro" id="IPR036249">
    <property type="entry name" value="Thioredoxin-like_sf"/>
</dbReference>